<dbReference type="OrthoDB" id="282973at2759"/>
<evidence type="ECO:0000256" key="9">
    <source>
        <dbReference type="ARBA" id="ARBA00023157"/>
    </source>
</evidence>
<dbReference type="InterPro" id="IPR011001">
    <property type="entry name" value="Saposin-like"/>
</dbReference>
<keyword evidence="5" id="KW-0479">Metal-binding</keyword>
<keyword evidence="10" id="KW-0325">Glycoprotein</keyword>
<dbReference type="Proteomes" id="UP000789342">
    <property type="component" value="Unassembled WGS sequence"/>
</dbReference>
<keyword evidence="4" id="KW-0964">Secreted</keyword>
<dbReference type="GO" id="GO:0016798">
    <property type="term" value="F:hydrolase activity, acting on glycosyl bonds"/>
    <property type="evidence" value="ECO:0007669"/>
    <property type="project" value="UniProtKB-KW"/>
</dbReference>
<keyword evidence="7" id="KW-0378">Hydrolase</keyword>
<dbReference type="GO" id="GO:0046872">
    <property type="term" value="F:metal ion binding"/>
    <property type="evidence" value="ECO:0007669"/>
    <property type="project" value="UniProtKB-KW"/>
</dbReference>
<feature type="signal peptide" evidence="12">
    <location>
        <begin position="1"/>
        <end position="27"/>
    </location>
</feature>
<name>A0A9N9B9T1_9GLOM</name>
<evidence type="ECO:0000256" key="10">
    <source>
        <dbReference type="ARBA" id="ARBA00023180"/>
    </source>
</evidence>
<evidence type="ECO:0000313" key="14">
    <source>
        <dbReference type="EMBL" id="CAG8558563.1"/>
    </source>
</evidence>
<dbReference type="InterPro" id="IPR029052">
    <property type="entry name" value="Metallo-depent_PP-like"/>
</dbReference>
<dbReference type="PANTHER" id="PTHR10340:SF34">
    <property type="entry name" value="SPHINGOMYELIN PHOSPHODIESTERASE"/>
    <property type="match status" value="1"/>
</dbReference>
<dbReference type="InterPro" id="IPR004843">
    <property type="entry name" value="Calcineurin-like_PHP"/>
</dbReference>
<dbReference type="PROSITE" id="PS50015">
    <property type="entry name" value="SAP_B"/>
    <property type="match status" value="1"/>
</dbReference>
<dbReference type="Pfam" id="PF00149">
    <property type="entry name" value="Metallophos"/>
    <property type="match status" value="1"/>
</dbReference>
<keyword evidence="15" id="KW-1185">Reference proteome</keyword>
<dbReference type="GO" id="GO:0005615">
    <property type="term" value="C:extracellular space"/>
    <property type="evidence" value="ECO:0007669"/>
    <property type="project" value="TreeGrafter"/>
</dbReference>
<dbReference type="InterPro" id="IPR045473">
    <property type="entry name" value="ASM_C"/>
</dbReference>
<evidence type="ECO:0000256" key="1">
    <source>
        <dbReference type="ARBA" id="ARBA00001947"/>
    </source>
</evidence>
<dbReference type="EMBL" id="CAJVPV010003736">
    <property type="protein sequence ID" value="CAG8558563.1"/>
    <property type="molecule type" value="Genomic_DNA"/>
</dbReference>
<evidence type="ECO:0000256" key="5">
    <source>
        <dbReference type="ARBA" id="ARBA00022723"/>
    </source>
</evidence>
<dbReference type="GO" id="GO:0046513">
    <property type="term" value="P:ceramide biosynthetic process"/>
    <property type="evidence" value="ECO:0007669"/>
    <property type="project" value="UniProtKB-ARBA"/>
</dbReference>
<evidence type="ECO:0000256" key="11">
    <source>
        <dbReference type="ARBA" id="ARBA00023295"/>
    </source>
</evidence>
<dbReference type="GO" id="GO:0016020">
    <property type="term" value="C:membrane"/>
    <property type="evidence" value="ECO:0007669"/>
    <property type="project" value="GOC"/>
</dbReference>
<dbReference type="SUPFAM" id="SSF56300">
    <property type="entry name" value="Metallo-dependent phosphatases"/>
    <property type="match status" value="1"/>
</dbReference>
<proteinExistence type="inferred from homology"/>
<reference evidence="14" key="1">
    <citation type="submission" date="2021-06" db="EMBL/GenBank/DDBJ databases">
        <authorList>
            <person name="Kallberg Y."/>
            <person name="Tangrot J."/>
            <person name="Rosling A."/>
        </authorList>
    </citation>
    <scope>NUCLEOTIDE SEQUENCE</scope>
    <source>
        <strain evidence="14">CL551</strain>
    </source>
</reference>
<evidence type="ECO:0000256" key="2">
    <source>
        <dbReference type="ARBA" id="ARBA00004613"/>
    </source>
</evidence>
<evidence type="ECO:0000256" key="4">
    <source>
        <dbReference type="ARBA" id="ARBA00022525"/>
    </source>
</evidence>
<keyword evidence="6 12" id="KW-0732">Signal</keyword>
<feature type="chain" id="PRO_5040269719" evidence="12">
    <location>
        <begin position="28"/>
        <end position="762"/>
    </location>
</feature>
<dbReference type="SUPFAM" id="SSF47862">
    <property type="entry name" value="Saposin"/>
    <property type="match status" value="1"/>
</dbReference>
<evidence type="ECO:0000256" key="3">
    <source>
        <dbReference type="ARBA" id="ARBA00008234"/>
    </source>
</evidence>
<accession>A0A9N9B9T1</accession>
<evidence type="ECO:0000313" key="15">
    <source>
        <dbReference type="Proteomes" id="UP000789342"/>
    </source>
</evidence>
<dbReference type="CDD" id="cd00842">
    <property type="entry name" value="MPP_ASMase"/>
    <property type="match status" value="1"/>
</dbReference>
<keyword evidence="8" id="KW-0862">Zinc</keyword>
<evidence type="ECO:0000256" key="8">
    <source>
        <dbReference type="ARBA" id="ARBA00022833"/>
    </source>
</evidence>
<organism evidence="14 15">
    <name type="scientific">Acaulospora morrowiae</name>
    <dbReference type="NCBI Taxonomy" id="94023"/>
    <lineage>
        <taxon>Eukaryota</taxon>
        <taxon>Fungi</taxon>
        <taxon>Fungi incertae sedis</taxon>
        <taxon>Mucoromycota</taxon>
        <taxon>Glomeromycotina</taxon>
        <taxon>Glomeromycetes</taxon>
        <taxon>Diversisporales</taxon>
        <taxon>Acaulosporaceae</taxon>
        <taxon>Acaulospora</taxon>
    </lineage>
</organism>
<dbReference type="InterPro" id="IPR008139">
    <property type="entry name" value="SaposinB_dom"/>
</dbReference>
<evidence type="ECO:0000256" key="6">
    <source>
        <dbReference type="ARBA" id="ARBA00022729"/>
    </source>
</evidence>
<comment type="similarity">
    <text evidence="3">Belongs to the acid sphingomyelinase family.</text>
</comment>
<keyword evidence="9" id="KW-1015">Disulfide bond</keyword>
<comment type="subcellular location">
    <subcellularLocation>
        <location evidence="2">Secreted</location>
    </subcellularLocation>
</comment>
<comment type="caution">
    <text evidence="14">The sequence shown here is derived from an EMBL/GenBank/DDBJ whole genome shotgun (WGS) entry which is preliminary data.</text>
</comment>
<dbReference type="Pfam" id="PF19272">
    <property type="entry name" value="ASMase_C"/>
    <property type="match status" value="1"/>
</dbReference>
<dbReference type="GO" id="GO:0008081">
    <property type="term" value="F:phosphoric diester hydrolase activity"/>
    <property type="evidence" value="ECO:0007669"/>
    <property type="project" value="TreeGrafter"/>
</dbReference>
<protein>
    <submittedName>
        <fullName evidence="14">7134_t:CDS:1</fullName>
    </submittedName>
</protein>
<dbReference type="InterPro" id="IPR041805">
    <property type="entry name" value="ASMase/PPN1_MPP"/>
</dbReference>
<evidence type="ECO:0000256" key="12">
    <source>
        <dbReference type="SAM" id="SignalP"/>
    </source>
</evidence>
<dbReference type="SMART" id="SM00741">
    <property type="entry name" value="SapB"/>
    <property type="match status" value="1"/>
</dbReference>
<comment type="cofactor">
    <cofactor evidence="1">
        <name>Zn(2+)</name>
        <dbReference type="ChEBI" id="CHEBI:29105"/>
    </cofactor>
</comment>
<dbReference type="Gene3D" id="3.60.21.10">
    <property type="match status" value="1"/>
</dbReference>
<sequence>MNRYCKTAFRPFLIGLISALCVFPAAAYHHSNFDNRENIKILDSSNFPQNSFQSNQRVLDDLDTMFLEEILPSVSVFTNQGNVLQASSLTCNICSSVAGRIKEFMMLNITQKFTVKQGILICTLLKMQTRRVCSKIIPKFGPWVMTVLAHSVFSAENLCSKAHLCPKPDTRNPEKIDLPRSPTKILTPTSGEGDGERLWVIHLSDWHYDLEYKEGYEANCGEPVCCRPPNSFGDKARNPAGKWGDYNCDIPKLLIENMLEFIPTVVPRLDYILSTGDLPPHGNSKIYFCSMNIPTSNSLIFEIDVWSETQSSIREITNQTASIWRKFFKSTPFFPIIGNHESAPVNSFPTSSIGISSASWLYDILAKQWNGWLSPNTQRSVEQKGFYSARLPKDNLRIIGLNTNFWYKFNWWMLMRPKEEWDPEWMLKWMVEQLHEAETLGEKVWILGHMSAVDLDAFPSFGVYFSQIVARFKDTIVGQFYGHSHWDEFNVIYDSSEGRNKIEPVGVAYLAPSVTSFKNVNPAFRVYEVDKNSKQIVNHYTYSMDLKEANRNDKPEWKLLYDAKSLYRLEDLQPKSWHGSNIDSDYVKNLKPEVNFLNFNAALTERFIHDESVYKTFQRMASRDQHLNKYGTCRQFENQQQCRNRIVCKLRGTFHRHGPFRDDEFCKKQVWFPYLPEDWSLPPAMGKHVNVLVDLDKVDADELGKKDMRIKVNVEGKISGYVEKRDKGEDEETSGVTFEGLAKTVVRLVTGLVMGGDDVMCR</sequence>
<dbReference type="Gene3D" id="1.10.225.10">
    <property type="entry name" value="Saposin-like"/>
    <property type="match status" value="1"/>
</dbReference>
<keyword evidence="11" id="KW-0326">Glycosidase</keyword>
<gene>
    <name evidence="14" type="ORF">AMORRO_LOCUS5909</name>
</gene>
<feature type="domain" description="Saposin B-type" evidence="13">
    <location>
        <begin position="87"/>
        <end position="169"/>
    </location>
</feature>
<evidence type="ECO:0000259" key="13">
    <source>
        <dbReference type="PROSITE" id="PS50015"/>
    </source>
</evidence>
<evidence type="ECO:0000256" key="7">
    <source>
        <dbReference type="ARBA" id="ARBA00022801"/>
    </source>
</evidence>
<dbReference type="PANTHER" id="PTHR10340">
    <property type="entry name" value="SPHINGOMYELIN PHOSPHODIESTERASE"/>
    <property type="match status" value="1"/>
</dbReference>
<dbReference type="AlphaFoldDB" id="A0A9N9B9T1"/>